<keyword evidence="2" id="KW-1185">Reference proteome</keyword>
<reference evidence="1 2" key="1">
    <citation type="submission" date="2018-10" db="EMBL/GenBank/DDBJ databases">
        <title>Sequencing the genomes of 1000 actinobacteria strains.</title>
        <authorList>
            <person name="Klenk H.-P."/>
        </authorList>
    </citation>
    <scope>NUCLEOTIDE SEQUENCE [LARGE SCALE GENOMIC DNA]</scope>
    <source>
        <strain evidence="1 2">DSM 45175</strain>
    </source>
</reference>
<accession>A0A495JQY2</accession>
<name>A0A495JQY2_9ACTN</name>
<dbReference type="AlphaFoldDB" id="A0A495JQY2"/>
<organism evidence="1 2">
    <name type="scientific">Micromonospora pisi</name>
    <dbReference type="NCBI Taxonomy" id="589240"/>
    <lineage>
        <taxon>Bacteria</taxon>
        <taxon>Bacillati</taxon>
        <taxon>Actinomycetota</taxon>
        <taxon>Actinomycetes</taxon>
        <taxon>Micromonosporales</taxon>
        <taxon>Micromonosporaceae</taxon>
        <taxon>Micromonospora</taxon>
    </lineage>
</organism>
<dbReference type="InterPro" id="IPR029058">
    <property type="entry name" value="AB_hydrolase_fold"/>
</dbReference>
<dbReference type="Proteomes" id="UP000277671">
    <property type="component" value="Unassembled WGS sequence"/>
</dbReference>
<evidence type="ECO:0000313" key="2">
    <source>
        <dbReference type="Proteomes" id="UP000277671"/>
    </source>
</evidence>
<comment type="caution">
    <text evidence="1">The sequence shown here is derived from an EMBL/GenBank/DDBJ whole genome shotgun (WGS) entry which is preliminary data.</text>
</comment>
<dbReference type="EMBL" id="RBKT01000001">
    <property type="protein sequence ID" value="RKR91045.1"/>
    <property type="molecule type" value="Genomic_DNA"/>
</dbReference>
<protein>
    <recommendedName>
        <fullName evidence="3">Alpha/beta hydrolase family protein</fullName>
    </recommendedName>
</protein>
<dbReference type="GO" id="GO:0016787">
    <property type="term" value="F:hydrolase activity"/>
    <property type="evidence" value="ECO:0007669"/>
    <property type="project" value="InterPro"/>
</dbReference>
<dbReference type="Gene3D" id="3.40.50.1820">
    <property type="entry name" value="alpha/beta hydrolase"/>
    <property type="match status" value="1"/>
</dbReference>
<gene>
    <name evidence="1" type="ORF">BDK92_5429</name>
</gene>
<evidence type="ECO:0000313" key="1">
    <source>
        <dbReference type="EMBL" id="RKR91045.1"/>
    </source>
</evidence>
<dbReference type="Pfam" id="PF06821">
    <property type="entry name" value="Ser_hydrolase"/>
    <property type="match status" value="1"/>
</dbReference>
<dbReference type="OrthoDB" id="9804993at2"/>
<sequence length="179" mass="19404">MPGVLLVPGRGFPLREHWQERWSRELPNCRWVPRPDRYFDIVTRVAALHEAITAEPEPPVLVAHSGGCITVAQWAAGHRAPVHAALLVTPPYLDPDWTPGPDDPPEERFPLVVHAAPLPFRTVVVASRNDPHATFAQVATYASAWGAELVDAGDAGHLNTASGYGPWPAGELLLADLLG</sequence>
<dbReference type="SUPFAM" id="SSF53474">
    <property type="entry name" value="alpha/beta-Hydrolases"/>
    <property type="match status" value="1"/>
</dbReference>
<dbReference type="RefSeq" id="WP_121159211.1">
    <property type="nucleotide sequence ID" value="NZ_RBKT01000001.1"/>
</dbReference>
<proteinExistence type="predicted"/>
<dbReference type="InterPro" id="IPR010662">
    <property type="entry name" value="RBBP9/YdeN"/>
</dbReference>
<evidence type="ECO:0008006" key="3">
    <source>
        <dbReference type="Google" id="ProtNLM"/>
    </source>
</evidence>